<dbReference type="SMART" id="SM00325">
    <property type="entry name" value="RhoGEF"/>
    <property type="match status" value="1"/>
</dbReference>
<gene>
    <name evidence="5" type="ORF">CDAUBV1_LOCUS5829</name>
</gene>
<evidence type="ECO:0000259" key="4">
    <source>
        <dbReference type="PROSITE" id="PS50010"/>
    </source>
</evidence>
<dbReference type="CDD" id="cd00176">
    <property type="entry name" value="SPEC"/>
    <property type="match status" value="3"/>
</dbReference>
<dbReference type="InterPro" id="IPR001849">
    <property type="entry name" value="PH_domain"/>
</dbReference>
<feature type="compositionally biased region" description="Gly residues" evidence="2">
    <location>
        <begin position="2356"/>
        <end position="2373"/>
    </location>
</feature>
<accession>A0AAV2T767</accession>
<feature type="compositionally biased region" description="Gly residues" evidence="2">
    <location>
        <begin position="1975"/>
        <end position="1984"/>
    </location>
</feature>
<name>A0AAV2T767_CALDB</name>
<dbReference type="PROSITE" id="PS50003">
    <property type="entry name" value="PH_DOMAIN"/>
    <property type="match status" value="1"/>
</dbReference>
<dbReference type="InterPro" id="IPR051336">
    <property type="entry name" value="RhoGEF_Guanine_NuclExch_SF"/>
</dbReference>
<dbReference type="Gene3D" id="1.20.58.60">
    <property type="match status" value="4"/>
</dbReference>
<dbReference type="Pfam" id="PF00621">
    <property type="entry name" value="RhoGEF"/>
    <property type="match status" value="1"/>
</dbReference>
<dbReference type="InterPro" id="IPR047054">
    <property type="entry name" value="Kalirin_TRIO_PH_1"/>
</dbReference>
<feature type="region of interest" description="Disordered" evidence="2">
    <location>
        <begin position="1883"/>
        <end position="1903"/>
    </location>
</feature>
<feature type="compositionally biased region" description="Basic and acidic residues" evidence="2">
    <location>
        <begin position="2083"/>
        <end position="2092"/>
    </location>
</feature>
<evidence type="ECO:0000259" key="3">
    <source>
        <dbReference type="PROSITE" id="PS50003"/>
    </source>
</evidence>
<dbReference type="InterPro" id="IPR018159">
    <property type="entry name" value="Spectrin/alpha-actinin"/>
</dbReference>
<dbReference type="GO" id="GO:0005737">
    <property type="term" value="C:cytoplasm"/>
    <property type="evidence" value="ECO:0007669"/>
    <property type="project" value="TreeGrafter"/>
</dbReference>
<dbReference type="Gene3D" id="1.20.900.10">
    <property type="entry name" value="Dbl homology (DH) domain"/>
    <property type="match status" value="1"/>
</dbReference>
<dbReference type="PANTHER" id="PTHR22826:SF106">
    <property type="entry name" value="TRIO, ISOFORM A"/>
    <property type="match status" value="1"/>
</dbReference>
<dbReference type="SUPFAM" id="SSF50729">
    <property type="entry name" value="PH domain-like"/>
    <property type="match status" value="1"/>
</dbReference>
<feature type="domain" description="DH" evidence="4">
    <location>
        <begin position="1495"/>
        <end position="1680"/>
    </location>
</feature>
<feature type="region of interest" description="Disordered" evidence="2">
    <location>
        <begin position="2172"/>
        <end position="2192"/>
    </location>
</feature>
<dbReference type="Pfam" id="PF22697">
    <property type="entry name" value="SOS1_NGEF_PH"/>
    <property type="match status" value="1"/>
</dbReference>
<sequence>MDYNNGNLDPDVLEFYCPNKTKNIRCHPHHHMHPQNPQRMQVPGGNQQPIFQGPFKHTHVSYVAPSGAGFADASKNFQRAQIPQQMGSSEHFHVNQRCRSSASPAQALHGACGSGASTLTSSSGFCSGTSGSMSAGSGAHVGHKATTSLRAIDLIKLLREKIALLPGGRSRQGGPILCFPSNSRSDEIPFGDLCLLVWYLAYLPEERVKKLGFCVIVDMRNGTTWHSVKPILKVVEKCIGQNVAMTYIIKPDKLFEKHKAQMAIGKFSFEIQLVSLDTLFREVDPSQLTADLEGSLPYQHEEWIKIRCCLEEFFLFAQDMSDKFSQLFCFLERKPEPTTVEEAKRALEEHRSVRLKIVQAPVSALEAEADRLVAWLRYGISATASVAGGNQAATGGSQSYAGSVATAAGPGGAGGAAFLATSWVSMNPDFQQLIPQVRQTVSKLYEFRAHLQQKWEAGRSRLEQIHQLRLFDEDASRMASWLAQQRHLFLTEYLDIGQTASHAADLHAEHRQFLAKCTTVREQVARLNGVAGMLADGGHFASQQILKQAGQLEHEWKSFTAALEDRSRVLYLSASFHARAQSFLANCPHREAAMRQVNGTTVHELNQALLTLQNYWQEVQSAHEEVCADGRALANHLSAPVPTGSHTSLTAAVDYSQGRKHCTDLVHEIWAWYKQLERVFTDRRRRLTARLSLLMFKEDVGQVLAWLSEHGEPFLQRQTAVGKSIQRAEQLYNAHMQFEQVAANTLTNAEKLISAADELAAQADDPEEILQEANELQRRISAFTRAVETRRETLDLGCGFYSHTKEVLAWLHGVRESHNCGEHLPATIEGMEDELTNFHRDRAAIEEGADRVATEGEALVARLKDTEEISHLRSVLAQVSSERSAVSSLLTERQVRLDLCLQLRLFEADVHSALDCLRHGVPSLSNVTTVTNRSDTSNTTSSSGVSVGSTAIASSSPNTPQQQQQPQNYLWLSDPKQAPDVASLEEVSSACMSVLPTAEEVLNKGGELARAFDSVGVNFPAGGPGSSDSGVGDSVETAVERVHRLIGELAEAVTAVDELNERIVAELDWRRLQVQSRQVLHWIGQCEDILRETAVIPASLAEAEALQADHEKFQPVLNDAHPQAVQCAARASYLLQQSANSSGIGLSTSTTVNEHPRRKDYQNVAETVANRWQKLVYAAEERHKLLIAATNWYKTSDQVTSVLWSLEREYHREEDWCQNEKAVAGGDAAAYLNQLSLKHAEQKEAFLKACMLARRTSDVFSRYLHRQPSTTTGRLEAEDKIRAAMSELMAKEQAVLEAWAVRRRRLDDCTYFINIKRQVEELLTRVQSQLGNLQSSNKTQLGSSLIQEVTRACESLNSMITAPMPLSSGHTAQLKVLLSRLHATLPQSSVGVYSTTPAVGASGDASSPKPGTEGPKQQVSVGEPRKASSVTTRLDLPGANRTKRLDVDTDRTSVSSTSSSGAGSTGTSVSDVFLGSGSASETPGPTPEQRRIIRRRENLLRELIQTERTYIQSLEQCIETYRKGLINPPKALESQIPAGLVGKVETVFGNIPAIYEFHKQRFEPELRKYTESGGFLPEDVGHCFVVHSERLAELYVEYCVNNTKSTRLVIECGQNFFQSLQHYLNLIEPLQSYLIKPVQRVTKYQLLLRELRDCCEPASVAELNEGLEAMLNVPKRANDALHLSMLQNLPEDLPMSSLGDVILQEQFTVWEPKQLIKKSRERRVFLFDNCLILAKEQSTQPGEHEAKYHYKSRLLLAECNITEHIEGDQCKFALWTGRVPPIHEYRMVLKATTLELKQTWVRALREVMRERMFSVQSLYQHQQGGTAVKSGVFSDDAELLDTYYILENYQATSESELSVSAHQIVQLLHRCSEPNLSSTMTAAGEVENGPKTPIGDESGDSGTLKMDPNGAGDWAYIRVLVHGTANSTQSPIKEGFIPARLLGAPSGRRRTGTTNVSGNRRSSTTVRKWLPAGSRRGGAGGTPGKRGSKADLHQSQILSTPYPTSAPKTVSERPTPQLSNSRNGAAAQAELGTILDNVSEESVDVELPPPMSELQVLPATVPEADKGSSDREPPDSGFGLSDEDGKARDKANSLEINGSAMQPSELEEQLDKSAKIPHRPAVVPEVAGDGRTDMSNVPTLIGLPGGSNLSGLGDLRLHGGLNVAAKLVPGSRPSPLNTLNQNAKSSTPKISPQDEEMLRGILDEGTELHFVNRYLFLYDHALVIADAAVELLMPDEEAGQEKTPPKSQPKNVQCHFRHALPISQISILEDFGVPGTKPTGDQLLWFCLSERARYLGTPFDSSLATGGSPQSYLCYIVAPRSPDTRIRWLTELTSMVMEARRLSQAMLSGAGPSSLEGGGGNSPGDFGPNGTGDSGMQLRMSSVTTAALYPSGLLFDPSLLELPKLGRIQVSGVNSDSRCKSANPKPSDQVVSTMLESLHLTVTSSS</sequence>
<dbReference type="InterPro" id="IPR035899">
    <property type="entry name" value="DBL_dom_sf"/>
</dbReference>
<dbReference type="CDD" id="cd00170">
    <property type="entry name" value="SEC14"/>
    <property type="match status" value="1"/>
</dbReference>
<evidence type="ECO:0000256" key="2">
    <source>
        <dbReference type="SAM" id="MobiDB-lite"/>
    </source>
</evidence>
<organism evidence="5 6">
    <name type="scientific">Calicophoron daubneyi</name>
    <name type="common">Rumen fluke</name>
    <name type="synonym">Paramphistomum daubneyi</name>
    <dbReference type="NCBI Taxonomy" id="300641"/>
    <lineage>
        <taxon>Eukaryota</taxon>
        <taxon>Metazoa</taxon>
        <taxon>Spiralia</taxon>
        <taxon>Lophotrochozoa</taxon>
        <taxon>Platyhelminthes</taxon>
        <taxon>Trematoda</taxon>
        <taxon>Digenea</taxon>
        <taxon>Plagiorchiida</taxon>
        <taxon>Pronocephalata</taxon>
        <taxon>Paramphistomoidea</taxon>
        <taxon>Paramphistomidae</taxon>
        <taxon>Calicophoron</taxon>
    </lineage>
</organism>
<feature type="compositionally biased region" description="Polar residues" evidence="2">
    <location>
        <begin position="1993"/>
        <end position="2023"/>
    </location>
</feature>
<dbReference type="CDD" id="cd00160">
    <property type="entry name" value="RhoGEF"/>
    <property type="match status" value="1"/>
</dbReference>
<dbReference type="InterPro" id="IPR002017">
    <property type="entry name" value="Spectrin_repeat"/>
</dbReference>
<feature type="compositionally biased region" description="Basic and acidic residues" evidence="2">
    <location>
        <begin position="2063"/>
        <end position="2074"/>
    </location>
</feature>
<dbReference type="EMBL" id="CAXLJL010000145">
    <property type="protein sequence ID" value="CAL5132954.1"/>
    <property type="molecule type" value="Genomic_DNA"/>
</dbReference>
<dbReference type="PROSITE" id="PS50010">
    <property type="entry name" value="DH_2"/>
    <property type="match status" value="1"/>
</dbReference>
<feature type="region of interest" description="Disordered" evidence="2">
    <location>
        <begin position="929"/>
        <end position="967"/>
    </location>
</feature>
<dbReference type="GO" id="GO:0019898">
    <property type="term" value="C:extrinsic component of membrane"/>
    <property type="evidence" value="ECO:0007669"/>
    <property type="project" value="TreeGrafter"/>
</dbReference>
<evidence type="ECO:0000313" key="6">
    <source>
        <dbReference type="Proteomes" id="UP001497525"/>
    </source>
</evidence>
<feature type="compositionally biased region" description="Low complexity" evidence="2">
    <location>
        <begin position="1452"/>
        <end position="1472"/>
    </location>
</feature>
<feature type="compositionally biased region" description="Polar residues" evidence="2">
    <location>
        <begin position="1952"/>
        <end position="1966"/>
    </location>
</feature>
<dbReference type="SMART" id="SM00150">
    <property type="entry name" value="SPEC"/>
    <property type="match status" value="4"/>
</dbReference>
<evidence type="ECO:0008006" key="7">
    <source>
        <dbReference type="Google" id="ProtNLM"/>
    </source>
</evidence>
<feature type="region of interest" description="Disordered" evidence="2">
    <location>
        <begin position="1399"/>
        <end position="1492"/>
    </location>
</feature>
<dbReference type="Pfam" id="PF00435">
    <property type="entry name" value="Spectrin"/>
    <property type="match status" value="2"/>
</dbReference>
<dbReference type="GO" id="GO:0005085">
    <property type="term" value="F:guanyl-nucleotide exchange factor activity"/>
    <property type="evidence" value="ECO:0007669"/>
    <property type="project" value="UniProtKB-KW"/>
</dbReference>
<dbReference type="SMART" id="SM00516">
    <property type="entry name" value="SEC14"/>
    <property type="match status" value="1"/>
</dbReference>
<dbReference type="InterPro" id="IPR011993">
    <property type="entry name" value="PH-like_dom_sf"/>
</dbReference>
<feature type="domain" description="PH" evidence="3">
    <location>
        <begin position="1700"/>
        <end position="1809"/>
    </location>
</feature>
<proteinExistence type="predicted"/>
<dbReference type="InterPro" id="IPR055251">
    <property type="entry name" value="SOS1_NGEF_PH"/>
</dbReference>
<feature type="compositionally biased region" description="Polar residues" evidence="2">
    <location>
        <begin position="2174"/>
        <end position="2190"/>
    </location>
</feature>
<evidence type="ECO:0000256" key="1">
    <source>
        <dbReference type="ARBA" id="ARBA00022658"/>
    </source>
</evidence>
<evidence type="ECO:0000313" key="5">
    <source>
        <dbReference type="EMBL" id="CAL5132954.1"/>
    </source>
</evidence>
<dbReference type="SMART" id="SM00233">
    <property type="entry name" value="PH"/>
    <property type="match status" value="2"/>
</dbReference>
<dbReference type="InterPro" id="IPR001251">
    <property type="entry name" value="CRAL-TRIO_dom"/>
</dbReference>
<keyword evidence="1" id="KW-0344">Guanine-nucleotide releasing factor</keyword>
<dbReference type="PANTHER" id="PTHR22826">
    <property type="entry name" value="RHO GUANINE EXCHANGE FACTOR-RELATED"/>
    <property type="match status" value="1"/>
</dbReference>
<dbReference type="CDD" id="cd13240">
    <property type="entry name" value="PH1_Kalirin_Trio_like"/>
    <property type="match status" value="1"/>
</dbReference>
<feature type="region of interest" description="Disordered" evidence="2">
    <location>
        <begin position="2061"/>
        <end position="2115"/>
    </location>
</feature>
<dbReference type="SUPFAM" id="SSF48065">
    <property type="entry name" value="DBL homology domain (DH-domain)"/>
    <property type="match status" value="1"/>
</dbReference>
<protein>
    <recommendedName>
        <fullName evidence="7">Kalirin</fullName>
    </recommendedName>
</protein>
<dbReference type="SUPFAM" id="SSF46966">
    <property type="entry name" value="Spectrin repeat"/>
    <property type="match status" value="4"/>
</dbReference>
<dbReference type="Proteomes" id="UP001497525">
    <property type="component" value="Unassembled WGS sequence"/>
</dbReference>
<feature type="region of interest" description="Disordered" evidence="2">
    <location>
        <begin position="1943"/>
        <end position="2026"/>
    </location>
</feature>
<dbReference type="Gene3D" id="2.30.29.30">
    <property type="entry name" value="Pleckstrin-homology domain (PH domain)/Phosphotyrosine-binding domain (PTB)"/>
    <property type="match status" value="1"/>
</dbReference>
<reference evidence="5" key="1">
    <citation type="submission" date="2024-06" db="EMBL/GenBank/DDBJ databases">
        <authorList>
            <person name="Liu X."/>
            <person name="Lenzi L."/>
            <person name="Haldenby T S."/>
            <person name="Uol C."/>
        </authorList>
    </citation>
    <scope>NUCLEOTIDE SEQUENCE</scope>
</reference>
<comment type="caution">
    <text evidence="5">The sequence shown here is derived from an EMBL/GenBank/DDBJ whole genome shotgun (WGS) entry which is preliminary data.</text>
</comment>
<feature type="region of interest" description="Disordered" evidence="2">
    <location>
        <begin position="2347"/>
        <end position="2377"/>
    </location>
</feature>
<dbReference type="InterPro" id="IPR000219">
    <property type="entry name" value="DH_dom"/>
</dbReference>